<dbReference type="Pfam" id="PF13730">
    <property type="entry name" value="HTH_36"/>
    <property type="match status" value="1"/>
</dbReference>
<evidence type="ECO:0000313" key="2">
    <source>
        <dbReference type="EMBL" id="MFC7747307.1"/>
    </source>
</evidence>
<feature type="compositionally biased region" description="Polar residues" evidence="1">
    <location>
        <begin position="130"/>
        <end position="141"/>
    </location>
</feature>
<dbReference type="RefSeq" id="WP_382358827.1">
    <property type="nucleotide sequence ID" value="NZ_JBHTGR010000019.1"/>
</dbReference>
<feature type="compositionally biased region" description="Basic and acidic residues" evidence="1">
    <location>
        <begin position="116"/>
        <end position="127"/>
    </location>
</feature>
<accession>A0ABW2UTR8</accession>
<dbReference type="Gene3D" id="1.10.10.10">
    <property type="entry name" value="Winged helix-like DNA-binding domain superfamily/Winged helix DNA-binding domain"/>
    <property type="match status" value="1"/>
</dbReference>
<gene>
    <name evidence="2" type="ORF">ACFQU8_08680</name>
</gene>
<name>A0ABW2UTR8_9BACI</name>
<sequence>MAQDAVVMFEGTIYENGYGWVAQKVMRDSKISIQAKAIYSYICSLAGNPTDIDGRKAFPSISLMKYELGIKSQDTFYKYMNQLKDKGYLKIEHEKDDKGKFERNIYKVIAVPNPPEKNDQKAKKDPYPKNWTTDYPKSNFSTSDNPTTDNWTTNRNRINRNRITNDDENKEMRASIREELTQLTENNPHLKSLFDHLKREMLDPYIVQDIMTEMLDQHVIDYRLIDARNQLDYMKDQISQGESYTYFGRFFVNGLKKRSKTALDVERENEVAQQKQAQRDTSMYFDWLNDGLDPEV</sequence>
<evidence type="ECO:0000313" key="3">
    <source>
        <dbReference type="Proteomes" id="UP001596620"/>
    </source>
</evidence>
<feature type="region of interest" description="Disordered" evidence="1">
    <location>
        <begin position="111"/>
        <end position="154"/>
    </location>
</feature>
<organism evidence="2 3">
    <name type="scientific">Lentibacillus kimchii</name>
    <dbReference type="NCBI Taxonomy" id="1542911"/>
    <lineage>
        <taxon>Bacteria</taxon>
        <taxon>Bacillati</taxon>
        <taxon>Bacillota</taxon>
        <taxon>Bacilli</taxon>
        <taxon>Bacillales</taxon>
        <taxon>Bacillaceae</taxon>
        <taxon>Lentibacillus</taxon>
    </lineage>
</organism>
<protein>
    <submittedName>
        <fullName evidence="2">Helix-turn-helix domain-containing protein</fullName>
    </submittedName>
</protein>
<reference evidence="3" key="1">
    <citation type="journal article" date="2019" name="Int. J. Syst. Evol. Microbiol.">
        <title>The Global Catalogue of Microorganisms (GCM) 10K type strain sequencing project: providing services to taxonomists for standard genome sequencing and annotation.</title>
        <authorList>
            <consortium name="The Broad Institute Genomics Platform"/>
            <consortium name="The Broad Institute Genome Sequencing Center for Infectious Disease"/>
            <person name="Wu L."/>
            <person name="Ma J."/>
        </authorList>
    </citation>
    <scope>NUCLEOTIDE SEQUENCE [LARGE SCALE GENOMIC DNA]</scope>
    <source>
        <strain evidence="3">JCM 30234</strain>
    </source>
</reference>
<feature type="compositionally biased region" description="Low complexity" evidence="1">
    <location>
        <begin position="142"/>
        <end position="154"/>
    </location>
</feature>
<dbReference type="Proteomes" id="UP001596620">
    <property type="component" value="Unassembled WGS sequence"/>
</dbReference>
<comment type="caution">
    <text evidence="2">The sequence shown here is derived from an EMBL/GenBank/DDBJ whole genome shotgun (WGS) entry which is preliminary data.</text>
</comment>
<dbReference type="EMBL" id="JBHTGR010000019">
    <property type="protein sequence ID" value="MFC7747307.1"/>
    <property type="molecule type" value="Genomic_DNA"/>
</dbReference>
<dbReference type="InterPro" id="IPR036388">
    <property type="entry name" value="WH-like_DNA-bd_sf"/>
</dbReference>
<keyword evidence="3" id="KW-1185">Reference proteome</keyword>
<proteinExistence type="predicted"/>
<evidence type="ECO:0000256" key="1">
    <source>
        <dbReference type="SAM" id="MobiDB-lite"/>
    </source>
</evidence>